<evidence type="ECO:0000313" key="12">
    <source>
        <dbReference type="Proteomes" id="UP000005631"/>
    </source>
</evidence>
<evidence type="ECO:0000313" key="11">
    <source>
        <dbReference type="EMBL" id="AEV33786.1"/>
    </source>
</evidence>
<evidence type="ECO:0000256" key="5">
    <source>
        <dbReference type="ARBA" id="ARBA00022741"/>
    </source>
</evidence>
<dbReference type="HOGENOM" id="CLU_032540_0_0_10"/>
<feature type="domain" description="Mur ligase C-terminal" evidence="9">
    <location>
        <begin position="311"/>
        <end position="424"/>
    </location>
</feature>
<dbReference type="Gene3D" id="3.40.50.720">
    <property type="entry name" value="NAD(P)-binding Rossmann-like Domain"/>
    <property type="match status" value="1"/>
</dbReference>
<dbReference type="RefSeq" id="WP_014203135.1">
    <property type="nucleotide sequence ID" value="NC_016599.1"/>
</dbReference>
<protein>
    <recommendedName>
        <fullName evidence="7 8">UDP-N-acetylmuramoylalanine--D-glutamate ligase</fullName>
        <ecNumber evidence="7 8">6.3.2.9</ecNumber>
    </recommendedName>
    <alternativeName>
        <fullName evidence="7">D-glutamic acid-adding enzyme</fullName>
    </alternativeName>
    <alternativeName>
        <fullName evidence="7">UDP-N-acetylmuramoyl-L-alanyl-D-glutamate synthetase</fullName>
    </alternativeName>
</protein>
<dbReference type="GO" id="GO:0005524">
    <property type="term" value="F:ATP binding"/>
    <property type="evidence" value="ECO:0007669"/>
    <property type="project" value="UniProtKB-UniRule"/>
</dbReference>
<dbReference type="GO" id="GO:0005737">
    <property type="term" value="C:cytoplasm"/>
    <property type="evidence" value="ECO:0007669"/>
    <property type="project" value="UniProtKB-SubCell"/>
</dbReference>
<dbReference type="UniPathway" id="UPA00219"/>
<dbReference type="PATRIC" id="fig|926562.3.peg.2843"/>
<comment type="catalytic activity">
    <reaction evidence="7 8">
        <text>UDP-N-acetyl-alpha-D-muramoyl-L-alanine + D-glutamate + ATP = UDP-N-acetyl-alpha-D-muramoyl-L-alanyl-D-glutamate + ADP + phosphate + H(+)</text>
        <dbReference type="Rhea" id="RHEA:16429"/>
        <dbReference type="ChEBI" id="CHEBI:15378"/>
        <dbReference type="ChEBI" id="CHEBI:29986"/>
        <dbReference type="ChEBI" id="CHEBI:30616"/>
        <dbReference type="ChEBI" id="CHEBI:43474"/>
        <dbReference type="ChEBI" id="CHEBI:83898"/>
        <dbReference type="ChEBI" id="CHEBI:83900"/>
        <dbReference type="ChEBI" id="CHEBI:456216"/>
        <dbReference type="EC" id="6.3.2.9"/>
    </reaction>
</comment>
<comment type="function">
    <text evidence="7 8">Cell wall formation. Catalyzes the addition of glutamate to the nucleotide precursor UDP-N-acetylmuramoyl-L-alanine (UMA).</text>
</comment>
<evidence type="ECO:0000256" key="3">
    <source>
        <dbReference type="ARBA" id="ARBA00022490"/>
    </source>
</evidence>
<name>G8R0Q9_OWEHD</name>
<dbReference type="GO" id="GO:0071555">
    <property type="term" value="P:cell wall organization"/>
    <property type="evidence" value="ECO:0007669"/>
    <property type="project" value="UniProtKB-KW"/>
</dbReference>
<dbReference type="SUPFAM" id="SSF53244">
    <property type="entry name" value="MurD-like peptide ligases, peptide-binding domain"/>
    <property type="match status" value="1"/>
</dbReference>
<dbReference type="STRING" id="926562.Oweho_2826"/>
<evidence type="ECO:0000256" key="6">
    <source>
        <dbReference type="ARBA" id="ARBA00022840"/>
    </source>
</evidence>
<dbReference type="InterPro" id="IPR036565">
    <property type="entry name" value="Mur-like_cat_sf"/>
</dbReference>
<keyword evidence="7 8" id="KW-0133">Cell shape</keyword>
<dbReference type="EC" id="6.3.2.9" evidence="7 8"/>
<comment type="pathway">
    <text evidence="2 7 8">Cell wall biogenesis; peptidoglycan biosynthesis.</text>
</comment>
<evidence type="ECO:0000259" key="10">
    <source>
        <dbReference type="Pfam" id="PF08245"/>
    </source>
</evidence>
<dbReference type="Pfam" id="PF08245">
    <property type="entry name" value="Mur_ligase_M"/>
    <property type="match status" value="1"/>
</dbReference>
<dbReference type="Gene3D" id="3.90.190.20">
    <property type="entry name" value="Mur ligase, C-terminal domain"/>
    <property type="match status" value="1"/>
</dbReference>
<dbReference type="PANTHER" id="PTHR43692:SF1">
    <property type="entry name" value="UDP-N-ACETYLMURAMOYLALANINE--D-GLUTAMATE LIGASE"/>
    <property type="match status" value="1"/>
</dbReference>
<dbReference type="AlphaFoldDB" id="G8R0Q9"/>
<keyword evidence="5 7" id="KW-0547">Nucleotide-binding</keyword>
<dbReference type="GO" id="GO:0051301">
    <property type="term" value="P:cell division"/>
    <property type="evidence" value="ECO:0007669"/>
    <property type="project" value="UniProtKB-KW"/>
</dbReference>
<dbReference type="GO" id="GO:0008764">
    <property type="term" value="F:UDP-N-acetylmuramoylalanine-D-glutamate ligase activity"/>
    <property type="evidence" value="ECO:0007669"/>
    <property type="project" value="UniProtKB-UniRule"/>
</dbReference>
<dbReference type="SUPFAM" id="SSF53623">
    <property type="entry name" value="MurD-like peptide ligases, catalytic domain"/>
    <property type="match status" value="1"/>
</dbReference>
<accession>G8R0Q9</accession>
<proteinExistence type="inferred from homology"/>
<dbReference type="PANTHER" id="PTHR43692">
    <property type="entry name" value="UDP-N-ACETYLMURAMOYLALANINE--D-GLUTAMATE LIGASE"/>
    <property type="match status" value="1"/>
</dbReference>
<gene>
    <name evidence="7" type="primary">murD</name>
    <name evidence="11" type="ordered locus">Oweho_2826</name>
</gene>
<dbReference type="NCBIfam" id="TIGR01087">
    <property type="entry name" value="murD"/>
    <property type="match status" value="1"/>
</dbReference>
<evidence type="ECO:0000256" key="8">
    <source>
        <dbReference type="RuleBase" id="RU003664"/>
    </source>
</evidence>
<dbReference type="InterPro" id="IPR036615">
    <property type="entry name" value="Mur_ligase_C_dom_sf"/>
</dbReference>
<dbReference type="HAMAP" id="MF_00639">
    <property type="entry name" value="MurD"/>
    <property type="match status" value="1"/>
</dbReference>
<feature type="binding site" evidence="7">
    <location>
        <begin position="112"/>
        <end position="118"/>
    </location>
    <ligand>
        <name>ATP</name>
        <dbReference type="ChEBI" id="CHEBI:30616"/>
    </ligand>
</feature>
<reference evidence="11 12" key="1">
    <citation type="journal article" date="2012" name="Stand. Genomic Sci.">
        <title>Genome sequence of the orange-pigmented seawater bacterium Owenweeksia hongkongensis type strain (UST20020801(T)).</title>
        <authorList>
            <person name="Riedel T."/>
            <person name="Held B."/>
            <person name="Nolan M."/>
            <person name="Lucas S."/>
            <person name="Lapidus A."/>
            <person name="Tice H."/>
            <person name="Del Rio T.G."/>
            <person name="Cheng J.F."/>
            <person name="Han C."/>
            <person name="Tapia R."/>
            <person name="Goodwin L.A."/>
            <person name="Pitluck S."/>
            <person name="Liolios K."/>
            <person name="Mavromatis K."/>
            <person name="Pagani I."/>
            <person name="Ivanova N."/>
            <person name="Mikhailova N."/>
            <person name="Pati A."/>
            <person name="Chen A."/>
            <person name="Palaniappan K."/>
            <person name="Rohde M."/>
            <person name="Tindall B.J."/>
            <person name="Detter J.C."/>
            <person name="Goker M."/>
            <person name="Woyke T."/>
            <person name="Bristow J."/>
            <person name="Eisen J.A."/>
            <person name="Markowitz V."/>
            <person name="Hugenholtz P."/>
            <person name="Klenk H.P."/>
            <person name="Kyrpides N.C."/>
        </authorList>
    </citation>
    <scope>NUCLEOTIDE SEQUENCE</scope>
    <source>
        <strain evidence="12">DSM 17368 / JCM 12287 / NRRL B-23963</strain>
    </source>
</reference>
<keyword evidence="4 7" id="KW-0436">Ligase</keyword>
<dbReference type="GO" id="GO:0008360">
    <property type="term" value="P:regulation of cell shape"/>
    <property type="evidence" value="ECO:0007669"/>
    <property type="project" value="UniProtKB-KW"/>
</dbReference>
<dbReference type="Pfam" id="PF02875">
    <property type="entry name" value="Mur_ligase_C"/>
    <property type="match status" value="1"/>
</dbReference>
<dbReference type="Gene3D" id="3.40.1190.10">
    <property type="entry name" value="Mur-like, catalytic domain"/>
    <property type="match status" value="1"/>
</dbReference>
<dbReference type="InterPro" id="IPR004101">
    <property type="entry name" value="Mur_ligase_C"/>
</dbReference>
<evidence type="ECO:0000256" key="1">
    <source>
        <dbReference type="ARBA" id="ARBA00004496"/>
    </source>
</evidence>
<dbReference type="SUPFAM" id="SSF51984">
    <property type="entry name" value="MurCD N-terminal domain"/>
    <property type="match status" value="1"/>
</dbReference>
<dbReference type="GO" id="GO:0009252">
    <property type="term" value="P:peptidoglycan biosynthetic process"/>
    <property type="evidence" value="ECO:0007669"/>
    <property type="project" value="UniProtKB-UniRule"/>
</dbReference>
<keyword evidence="7 8" id="KW-0573">Peptidoglycan synthesis</keyword>
<keyword evidence="7 8" id="KW-0131">Cell cycle</keyword>
<comment type="subcellular location">
    <subcellularLocation>
        <location evidence="1 7 8">Cytoplasm</location>
    </subcellularLocation>
</comment>
<keyword evidence="3 7" id="KW-0963">Cytoplasm</keyword>
<dbReference type="KEGG" id="oho:Oweho_2826"/>
<dbReference type="Proteomes" id="UP000005631">
    <property type="component" value="Chromosome"/>
</dbReference>
<sequence>MSIATKISILGAGESGIGAAILAQKQGFNVWVSDGGKIKQKYKDTLNDLDLPYEEGSHNMNEILSSQLVVKSPGIPEKAAVMKAIREAGIEVISEIEFGYRYCKGKIIAITGSNGKTTTTLLTYDILKKAGVSVALGGNVGNSFAASVAESDHDYYVLEISSFQLDDINSFKPHIAILCNITPDHLDRYDYKMENYAASKFAITKYQDETDFFIYNKDDAETLKYMPQHTIKSKPLAITLQNENTEGAWLDETNTIHITINNQEQMNINELALQGKHNTYNSMASGLASKLLGIRKEAIRESLAGFESIEHRLEPVLQVYGMQFINDSKATNVNSTWYALDNMHEPTIWIAGGVDKGNDYSQLFGLVEKKVKAIICLGVDNSKLHQEFEGKVDLIIDAADMDEAVRMAYKMGEKGDNILLSPACASFDLFENYEDRGRQFKAAVRNL</sequence>
<evidence type="ECO:0000259" key="9">
    <source>
        <dbReference type="Pfam" id="PF02875"/>
    </source>
</evidence>
<dbReference type="eggNOG" id="COG0771">
    <property type="taxonomic scope" value="Bacteria"/>
</dbReference>
<dbReference type="EMBL" id="CP003156">
    <property type="protein sequence ID" value="AEV33786.1"/>
    <property type="molecule type" value="Genomic_DNA"/>
</dbReference>
<comment type="similarity">
    <text evidence="7">Belongs to the MurCDEF family.</text>
</comment>
<feature type="domain" description="Mur ligase central" evidence="10">
    <location>
        <begin position="110"/>
        <end position="286"/>
    </location>
</feature>
<evidence type="ECO:0000256" key="2">
    <source>
        <dbReference type="ARBA" id="ARBA00004752"/>
    </source>
</evidence>
<keyword evidence="7 8" id="KW-0132">Cell division</keyword>
<dbReference type="InterPro" id="IPR005762">
    <property type="entry name" value="MurD"/>
</dbReference>
<dbReference type="OrthoDB" id="9809796at2"/>
<keyword evidence="6 7" id="KW-0067">ATP-binding</keyword>
<evidence type="ECO:0000256" key="4">
    <source>
        <dbReference type="ARBA" id="ARBA00022598"/>
    </source>
</evidence>
<dbReference type="InterPro" id="IPR013221">
    <property type="entry name" value="Mur_ligase_cen"/>
</dbReference>
<organism evidence="11 12">
    <name type="scientific">Owenweeksia hongkongensis (strain DSM 17368 / CIP 108786 / JCM 12287 / NRRL B-23963 / UST20020801)</name>
    <dbReference type="NCBI Taxonomy" id="926562"/>
    <lineage>
        <taxon>Bacteria</taxon>
        <taxon>Pseudomonadati</taxon>
        <taxon>Bacteroidota</taxon>
        <taxon>Flavobacteriia</taxon>
        <taxon>Flavobacteriales</taxon>
        <taxon>Owenweeksiaceae</taxon>
        <taxon>Owenweeksia</taxon>
    </lineage>
</organism>
<keyword evidence="7 8" id="KW-0961">Cell wall biogenesis/degradation</keyword>
<keyword evidence="12" id="KW-1185">Reference proteome</keyword>
<evidence type="ECO:0000256" key="7">
    <source>
        <dbReference type="HAMAP-Rule" id="MF_00639"/>
    </source>
</evidence>
<dbReference type="Pfam" id="PF21799">
    <property type="entry name" value="MurD-like_N"/>
    <property type="match status" value="1"/>
</dbReference>